<dbReference type="Pfam" id="PF01408">
    <property type="entry name" value="GFO_IDH_MocA"/>
    <property type="match status" value="1"/>
</dbReference>
<dbReference type="GO" id="GO:0000166">
    <property type="term" value="F:nucleotide binding"/>
    <property type="evidence" value="ECO:0007669"/>
    <property type="project" value="InterPro"/>
</dbReference>
<organism evidence="4 5">
    <name type="scientific">Microbacterium oleivorans</name>
    <dbReference type="NCBI Taxonomy" id="273677"/>
    <lineage>
        <taxon>Bacteria</taxon>
        <taxon>Bacillati</taxon>
        <taxon>Actinomycetota</taxon>
        <taxon>Actinomycetes</taxon>
        <taxon>Micrococcales</taxon>
        <taxon>Microbacteriaceae</taxon>
        <taxon>Microbacterium</taxon>
    </lineage>
</organism>
<evidence type="ECO:0000259" key="3">
    <source>
        <dbReference type="Pfam" id="PF22725"/>
    </source>
</evidence>
<keyword evidence="1" id="KW-0520">NAD</keyword>
<dbReference type="InterPro" id="IPR055170">
    <property type="entry name" value="GFO_IDH_MocA-like_dom"/>
</dbReference>
<feature type="domain" description="GFO/IDH/MocA-like oxidoreductase" evidence="3">
    <location>
        <begin position="139"/>
        <end position="250"/>
    </location>
</feature>
<dbReference type="AlphaFoldDB" id="A0A7D5EXY1"/>
<dbReference type="InterPro" id="IPR000683">
    <property type="entry name" value="Gfo/Idh/MocA-like_OxRdtase_N"/>
</dbReference>
<dbReference type="PANTHER" id="PTHR43593:SF1">
    <property type="entry name" value="INOSITOL 2-DEHYDROGENASE"/>
    <property type="match status" value="1"/>
</dbReference>
<reference evidence="4 5" key="1">
    <citation type="submission" date="2020-06" db="EMBL/GenBank/DDBJ databases">
        <authorList>
            <person name="Jo H."/>
        </authorList>
    </citation>
    <scope>NUCLEOTIDE SEQUENCE [LARGE SCALE GENOMIC DNA]</scope>
    <source>
        <strain evidence="4 5">I46</strain>
    </source>
</reference>
<evidence type="ECO:0000256" key="1">
    <source>
        <dbReference type="ARBA" id="ARBA00023027"/>
    </source>
</evidence>
<dbReference type="Proteomes" id="UP000509638">
    <property type="component" value="Chromosome"/>
</dbReference>
<name>A0A7D5EXY1_9MICO</name>
<proteinExistence type="predicted"/>
<dbReference type="RefSeq" id="WP_178013816.1">
    <property type="nucleotide sequence ID" value="NZ_CP058316.1"/>
</dbReference>
<protein>
    <submittedName>
        <fullName evidence="4">Gfo/Idh/MocA family oxidoreductase</fullName>
    </submittedName>
</protein>
<gene>
    <name evidence="4" type="ORF">HW566_13885</name>
</gene>
<dbReference type="InterPro" id="IPR050424">
    <property type="entry name" value="Gfo-Idh-MocA_inositol_DH"/>
</dbReference>
<feature type="domain" description="Gfo/Idh/MocA-like oxidoreductase N-terminal" evidence="2">
    <location>
        <begin position="3"/>
        <end position="116"/>
    </location>
</feature>
<dbReference type="PANTHER" id="PTHR43593">
    <property type="match status" value="1"/>
</dbReference>
<accession>A0A7D5EXY1</accession>
<evidence type="ECO:0000259" key="2">
    <source>
        <dbReference type="Pfam" id="PF01408"/>
    </source>
</evidence>
<sequence length="347" mass="37046">MTIGVAVIGAGMMGGDHARRIGSEIAGARLAALVDLDVDRARAVAAEVNGDVLVTSDALAALDHESVDAVIIASHDSTHAELILAGIERGQPVLCEKPLAPTEAECQAVIDREVEYQAEHGRRLVSVGFMRRFDAGCLRLHAAVANEEFGQALMVHCLHRNVDPYPGGSDHTITGSAVHEFDFVPWLLGSPISEVAWLSGRSSSRTARIDPQLLLIRTADGVLTTLEMFISAEYGYEVGCETVFEHGTLRLTEPALIEVRAQRTAGIGFPADSLPRYSAAYRVELQAWVDSIAAGGDPDPRLANAWDGLLATRAADAMVKAMEAGDGRFLPLDALEAPAIYRDTVSA</sequence>
<dbReference type="SUPFAM" id="SSF55347">
    <property type="entry name" value="Glyceraldehyde-3-phosphate dehydrogenase-like, C-terminal domain"/>
    <property type="match status" value="1"/>
</dbReference>
<dbReference type="InterPro" id="IPR036291">
    <property type="entry name" value="NAD(P)-bd_dom_sf"/>
</dbReference>
<dbReference type="Pfam" id="PF22725">
    <property type="entry name" value="GFO_IDH_MocA_C3"/>
    <property type="match status" value="1"/>
</dbReference>
<dbReference type="EMBL" id="CP058316">
    <property type="protein sequence ID" value="QLD12766.1"/>
    <property type="molecule type" value="Genomic_DNA"/>
</dbReference>
<evidence type="ECO:0000313" key="4">
    <source>
        <dbReference type="EMBL" id="QLD12766.1"/>
    </source>
</evidence>
<dbReference type="Gene3D" id="3.30.360.10">
    <property type="entry name" value="Dihydrodipicolinate Reductase, domain 2"/>
    <property type="match status" value="1"/>
</dbReference>
<dbReference type="Gene3D" id="3.40.50.720">
    <property type="entry name" value="NAD(P)-binding Rossmann-like Domain"/>
    <property type="match status" value="1"/>
</dbReference>
<dbReference type="SUPFAM" id="SSF51735">
    <property type="entry name" value="NAD(P)-binding Rossmann-fold domains"/>
    <property type="match status" value="1"/>
</dbReference>
<evidence type="ECO:0000313" key="5">
    <source>
        <dbReference type="Proteomes" id="UP000509638"/>
    </source>
</evidence>